<dbReference type="Proteomes" id="UP000676649">
    <property type="component" value="Chromosome"/>
</dbReference>
<accession>A0A975MQI7</accession>
<dbReference type="KEGG" id="mpad:KEF85_06795"/>
<gene>
    <name evidence="1" type="ORF">KEF85_06795</name>
</gene>
<dbReference type="RefSeq" id="WP_215584367.1">
    <property type="nucleotide sequence ID" value="NZ_CP073754.1"/>
</dbReference>
<dbReference type="AlphaFoldDB" id="A0A975MQI7"/>
<dbReference type="EMBL" id="CP073754">
    <property type="protein sequence ID" value="QWF72151.1"/>
    <property type="molecule type" value="Genomic_DNA"/>
</dbReference>
<proteinExistence type="predicted"/>
<organism evidence="1 2">
    <name type="scientific">Methylomonas paludis</name>
    <dbReference type="NCBI Taxonomy" id="1173101"/>
    <lineage>
        <taxon>Bacteria</taxon>
        <taxon>Pseudomonadati</taxon>
        <taxon>Pseudomonadota</taxon>
        <taxon>Gammaproteobacteria</taxon>
        <taxon>Methylococcales</taxon>
        <taxon>Methylococcaceae</taxon>
        <taxon>Methylomonas</taxon>
    </lineage>
</organism>
<keyword evidence="2" id="KW-1185">Reference proteome</keyword>
<name>A0A975MQI7_9GAMM</name>
<dbReference type="SUPFAM" id="SSF55136">
    <property type="entry name" value="Probable bacterial effector-binding domain"/>
    <property type="match status" value="1"/>
</dbReference>
<evidence type="ECO:0000313" key="2">
    <source>
        <dbReference type="Proteomes" id="UP000676649"/>
    </source>
</evidence>
<dbReference type="PANTHER" id="PTHR11220">
    <property type="entry name" value="HEME-BINDING PROTEIN-RELATED"/>
    <property type="match status" value="1"/>
</dbReference>
<dbReference type="Pfam" id="PF04832">
    <property type="entry name" value="SOUL"/>
    <property type="match status" value="1"/>
</dbReference>
<dbReference type="InterPro" id="IPR006917">
    <property type="entry name" value="SOUL_heme-bd"/>
</dbReference>
<evidence type="ECO:0000313" key="1">
    <source>
        <dbReference type="EMBL" id="QWF72151.1"/>
    </source>
</evidence>
<dbReference type="InterPro" id="IPR011256">
    <property type="entry name" value="Reg_factor_effector_dom_sf"/>
</dbReference>
<reference evidence="1" key="1">
    <citation type="submission" date="2021-04" db="EMBL/GenBank/DDBJ databases">
        <title>Draft genome sequence data of methanotrophic Methylovulum sp. strain S1L and Methylomonas sp. strain S2AM isolated from boreal lake water columns.</title>
        <authorList>
            <person name="Rissanen A.J."/>
            <person name="Mangayil R."/>
            <person name="Svenning M.M."/>
            <person name="Khanongnuch R."/>
        </authorList>
    </citation>
    <scope>NUCLEOTIDE SEQUENCE</scope>
    <source>
        <strain evidence="1">S2AM</strain>
    </source>
</reference>
<dbReference type="PANTHER" id="PTHR11220:SF58">
    <property type="entry name" value="SOUL HEME-BINDING FAMILY PROTEIN"/>
    <property type="match status" value="1"/>
</dbReference>
<dbReference type="Gene3D" id="3.20.80.10">
    <property type="entry name" value="Regulatory factor, effector binding domain"/>
    <property type="match status" value="1"/>
</dbReference>
<protein>
    <submittedName>
        <fullName evidence="1">Heme-binding protein</fullName>
    </submittedName>
</protein>
<sequence>MNNTYLKQALGAIRDGIKTLASFGSALLDAGGMIVGVRHSKEPDYQLLSTDGNIQIRLYPAILTAETLIDADYAASGSLGFKRLAGFIFGENHSAQQMAMTVPVSRQAVDKQWLMSFVMPAAQTLETLPKPINPDIAIKEIPARKVAVLSYSGSLTLDSITHNSELLLNWLDSRQIQAVSEPRSAAYDPPWTLPQFRRNEIHIDIA</sequence>